<evidence type="ECO:0000256" key="6">
    <source>
        <dbReference type="ARBA" id="ARBA00022679"/>
    </source>
</evidence>
<proteinExistence type="inferred from homology"/>
<evidence type="ECO:0000256" key="17">
    <source>
        <dbReference type="SAM" id="Phobius"/>
    </source>
</evidence>
<evidence type="ECO:0000256" key="15">
    <source>
        <dbReference type="PROSITE-ProRule" id="PRU00175"/>
    </source>
</evidence>
<feature type="transmembrane region" description="Helical" evidence="17">
    <location>
        <begin position="33"/>
        <end position="64"/>
    </location>
</feature>
<evidence type="ECO:0000256" key="11">
    <source>
        <dbReference type="ARBA" id="ARBA00022824"/>
    </source>
</evidence>
<keyword evidence="14 17" id="KW-0472">Membrane</keyword>
<dbReference type="EC" id="2.3.2.27" evidence="5"/>
<dbReference type="OrthoDB" id="7759664at2759"/>
<evidence type="ECO:0000256" key="1">
    <source>
        <dbReference type="ARBA" id="ARBA00000900"/>
    </source>
</evidence>
<dbReference type="GO" id="GO:0016567">
    <property type="term" value="P:protein ubiquitination"/>
    <property type="evidence" value="ECO:0007669"/>
    <property type="project" value="UniProtKB-UniPathway"/>
</dbReference>
<dbReference type="CDD" id="cd16479">
    <property type="entry name" value="RING-H2_synoviolin"/>
    <property type="match status" value="1"/>
</dbReference>
<feature type="transmembrane region" description="Helical" evidence="17">
    <location>
        <begin position="235"/>
        <end position="256"/>
    </location>
</feature>
<feature type="transmembrane region" description="Helical" evidence="17">
    <location>
        <begin position="142"/>
        <end position="163"/>
    </location>
</feature>
<dbReference type="GO" id="GO:0008270">
    <property type="term" value="F:zinc ion binding"/>
    <property type="evidence" value="ECO:0007669"/>
    <property type="project" value="UniProtKB-KW"/>
</dbReference>
<accession>A0A7D8V1Y2</accession>
<keyword evidence="7 17" id="KW-0812">Transmembrane</keyword>
<organism evidence="19 20">
    <name type="scientific">Vanrija humicola</name>
    <name type="common">Yeast</name>
    <name type="synonym">Cryptococcus humicola</name>
    <dbReference type="NCBI Taxonomy" id="5417"/>
    <lineage>
        <taxon>Eukaryota</taxon>
        <taxon>Fungi</taxon>
        <taxon>Dikarya</taxon>
        <taxon>Basidiomycota</taxon>
        <taxon>Agaricomycotina</taxon>
        <taxon>Tremellomycetes</taxon>
        <taxon>Trichosporonales</taxon>
        <taxon>Trichosporonaceae</taxon>
        <taxon>Vanrija</taxon>
    </lineage>
</organism>
<evidence type="ECO:0000256" key="13">
    <source>
        <dbReference type="ARBA" id="ARBA00022989"/>
    </source>
</evidence>
<sequence>MPGVSRLAAFGLLSTGLAAGVVGNALKERPNFFAAAVAVGRSTGALLILGNFLLFLAICTGVVWKRIFFGELRPIEYEHLFERLWIFLTESLLALTIFSNAFSIPFALMYGLLVFLKCFHWITADRVEYVDQIPPPGPPLSFHLRIAAIMTILTVTDIVLFLYSAESIVLEGVSVMILFTSEFAILLVSILGTWARYGVAVADLRRAQGREDAPAWEQKSMYLFYVDLAVDFSKLLIYLVFFIAILVNYGLPLHILRDVYLTLRSFISRASDFLRYRRATRNMEQLYPDASAEELDRLGDKTCIICREEMVARDAGEPAEDGPNMTPKKLVCGHIFHFHCLRTWLERQQSCPTCRRDVLNLTPVNRPPGAVPVPPGAPHPDHPPTPEGARALEFEEYFRLPAVNGAAPATATRTTAPASAEVEETEEVRVQRGIWGAPIIPGRFFGQTPIAPGETAPGSSGLVSGTTTPFSSQSPVVFSSTGSPRRSADNTPQKAVDDDDIPIREALARAAMLRAGGGSALDKGKTVDKGKATADKDTSFDAAPTHRPFLTPVSLPPPHLAVPRTPEAARRALDERLAALRDVDQVVWGLVGELSRLKSAWEVEDGAGTSESAPNRAAPSGDASSSAPAAPGL</sequence>
<dbReference type="Pfam" id="PF25563">
    <property type="entry name" value="TPR_SYVN1_N"/>
    <property type="match status" value="1"/>
</dbReference>
<feature type="compositionally biased region" description="Pro residues" evidence="16">
    <location>
        <begin position="365"/>
        <end position="378"/>
    </location>
</feature>
<evidence type="ECO:0000256" key="2">
    <source>
        <dbReference type="ARBA" id="ARBA00004477"/>
    </source>
</evidence>
<keyword evidence="6" id="KW-0808">Transferase</keyword>
<keyword evidence="10" id="KW-0833">Ubl conjugation pathway</keyword>
<dbReference type="InterPro" id="IPR050731">
    <property type="entry name" value="HRD1_E3_ubiq-ligases"/>
</dbReference>
<evidence type="ECO:0000313" key="19">
    <source>
        <dbReference type="EMBL" id="TXT10974.1"/>
    </source>
</evidence>
<feature type="region of interest" description="Disordered" evidence="16">
    <location>
        <begin position="518"/>
        <end position="559"/>
    </location>
</feature>
<feature type="compositionally biased region" description="Basic and acidic residues" evidence="16">
    <location>
        <begin position="522"/>
        <end position="539"/>
    </location>
</feature>
<dbReference type="GO" id="GO:0036503">
    <property type="term" value="P:ERAD pathway"/>
    <property type="evidence" value="ECO:0007669"/>
    <property type="project" value="TreeGrafter"/>
</dbReference>
<feature type="region of interest" description="Disordered" evidence="16">
    <location>
        <begin position="602"/>
        <end position="633"/>
    </location>
</feature>
<dbReference type="InterPro" id="IPR001841">
    <property type="entry name" value="Znf_RING"/>
</dbReference>
<evidence type="ECO:0000256" key="10">
    <source>
        <dbReference type="ARBA" id="ARBA00022786"/>
    </source>
</evidence>
<evidence type="ECO:0000256" key="7">
    <source>
        <dbReference type="ARBA" id="ARBA00022692"/>
    </source>
</evidence>
<feature type="compositionally biased region" description="Polar residues" evidence="16">
    <location>
        <begin position="457"/>
        <end position="467"/>
    </location>
</feature>
<reference evidence="19 20" key="1">
    <citation type="journal article" date="2019" name="PLoS Genet.">
        <title>Convergent evolution of linked mating-type loci in basidiomycete fungi.</title>
        <authorList>
            <person name="Sun S."/>
            <person name="Coelho M.A."/>
            <person name="Heitman J."/>
            <person name="Nowrousian M."/>
        </authorList>
    </citation>
    <scope>NUCLEOTIDE SEQUENCE [LARGE SCALE GENOMIC DNA]</scope>
    <source>
        <strain evidence="19 20">CBS 4282</strain>
    </source>
</reference>
<dbReference type="InterPro" id="IPR013083">
    <property type="entry name" value="Znf_RING/FYVE/PHD"/>
</dbReference>
<comment type="similarity">
    <text evidence="4">Belongs to the HRD1 family.</text>
</comment>
<dbReference type="EMBL" id="QKWK01000004">
    <property type="protein sequence ID" value="TXT10974.1"/>
    <property type="molecule type" value="Genomic_DNA"/>
</dbReference>
<evidence type="ECO:0000256" key="12">
    <source>
        <dbReference type="ARBA" id="ARBA00022833"/>
    </source>
</evidence>
<evidence type="ECO:0000256" key="9">
    <source>
        <dbReference type="ARBA" id="ARBA00022771"/>
    </source>
</evidence>
<feature type="transmembrane region" description="Helical" evidence="17">
    <location>
        <begin position="175"/>
        <end position="195"/>
    </location>
</feature>
<dbReference type="PROSITE" id="PS50089">
    <property type="entry name" value="ZF_RING_2"/>
    <property type="match status" value="1"/>
</dbReference>
<protein>
    <recommendedName>
        <fullName evidence="5">RING-type E3 ubiquitin transferase</fullName>
        <ecNumber evidence="5">2.3.2.27</ecNumber>
    </recommendedName>
</protein>
<gene>
    <name evidence="19" type="ORF">VHUM_01725</name>
</gene>
<name>A0A7D8V1Y2_VANHU</name>
<dbReference type="Pfam" id="PF12678">
    <property type="entry name" value="zf-rbx1"/>
    <property type="match status" value="1"/>
</dbReference>
<comment type="catalytic activity">
    <reaction evidence="1">
        <text>S-ubiquitinyl-[E2 ubiquitin-conjugating enzyme]-L-cysteine + [acceptor protein]-L-lysine = [E2 ubiquitin-conjugating enzyme]-L-cysteine + N(6)-ubiquitinyl-[acceptor protein]-L-lysine.</text>
        <dbReference type="EC" id="2.3.2.27"/>
    </reaction>
</comment>
<evidence type="ECO:0000256" key="14">
    <source>
        <dbReference type="ARBA" id="ARBA00023136"/>
    </source>
</evidence>
<dbReference type="PANTHER" id="PTHR22763:SF184">
    <property type="entry name" value="E3 UBIQUITIN-PROTEIN LIGASE SYNOVIOLIN"/>
    <property type="match status" value="1"/>
</dbReference>
<keyword evidence="20" id="KW-1185">Reference proteome</keyword>
<feature type="compositionally biased region" description="Low complexity" evidence="16">
    <location>
        <begin position="468"/>
        <end position="483"/>
    </location>
</feature>
<feature type="region of interest" description="Disordered" evidence="16">
    <location>
        <begin position="365"/>
        <end position="384"/>
    </location>
</feature>
<evidence type="ECO:0000259" key="18">
    <source>
        <dbReference type="PROSITE" id="PS50089"/>
    </source>
</evidence>
<comment type="subcellular location">
    <subcellularLocation>
        <location evidence="2">Endoplasmic reticulum membrane</location>
        <topology evidence="2">Multi-pass membrane protein</topology>
    </subcellularLocation>
</comment>
<dbReference type="Proteomes" id="UP000473826">
    <property type="component" value="Unassembled WGS sequence"/>
</dbReference>
<dbReference type="GO" id="GO:0043161">
    <property type="term" value="P:proteasome-mediated ubiquitin-dependent protein catabolic process"/>
    <property type="evidence" value="ECO:0007669"/>
    <property type="project" value="TreeGrafter"/>
</dbReference>
<feature type="transmembrane region" description="Helical" evidence="17">
    <location>
        <begin position="92"/>
        <end position="122"/>
    </location>
</feature>
<comment type="caution">
    <text evidence="19">The sequence shown here is derived from an EMBL/GenBank/DDBJ whole genome shotgun (WGS) entry which is preliminary data.</text>
</comment>
<dbReference type="GO" id="GO:0005789">
    <property type="term" value="C:endoplasmic reticulum membrane"/>
    <property type="evidence" value="ECO:0007669"/>
    <property type="project" value="UniProtKB-SubCell"/>
</dbReference>
<dbReference type="UniPathway" id="UPA00143"/>
<feature type="compositionally biased region" description="Low complexity" evidence="16">
    <location>
        <begin position="617"/>
        <end position="633"/>
    </location>
</feature>
<evidence type="ECO:0000256" key="16">
    <source>
        <dbReference type="SAM" id="MobiDB-lite"/>
    </source>
</evidence>
<evidence type="ECO:0000256" key="4">
    <source>
        <dbReference type="ARBA" id="ARBA00010089"/>
    </source>
</evidence>
<dbReference type="AlphaFoldDB" id="A0A7D8V1Y2"/>
<keyword evidence="11" id="KW-0256">Endoplasmic reticulum</keyword>
<dbReference type="Gene3D" id="3.30.40.10">
    <property type="entry name" value="Zinc/RING finger domain, C3HC4 (zinc finger)"/>
    <property type="match status" value="1"/>
</dbReference>
<comment type="pathway">
    <text evidence="3">Protein modification; protein ubiquitination.</text>
</comment>
<evidence type="ECO:0000256" key="8">
    <source>
        <dbReference type="ARBA" id="ARBA00022723"/>
    </source>
</evidence>
<dbReference type="GO" id="GO:0061630">
    <property type="term" value="F:ubiquitin protein ligase activity"/>
    <property type="evidence" value="ECO:0007669"/>
    <property type="project" value="UniProtKB-EC"/>
</dbReference>
<evidence type="ECO:0000256" key="5">
    <source>
        <dbReference type="ARBA" id="ARBA00012483"/>
    </source>
</evidence>
<dbReference type="InterPro" id="IPR057992">
    <property type="entry name" value="TPR_SYVN1_N"/>
</dbReference>
<dbReference type="InterPro" id="IPR058051">
    <property type="entry name" value="Znf_RING_synoviolin"/>
</dbReference>
<keyword evidence="12" id="KW-0862">Zinc</keyword>
<dbReference type="PANTHER" id="PTHR22763">
    <property type="entry name" value="RING ZINC FINGER PROTEIN"/>
    <property type="match status" value="1"/>
</dbReference>
<feature type="domain" description="RING-type" evidence="18">
    <location>
        <begin position="303"/>
        <end position="355"/>
    </location>
</feature>
<keyword evidence="8" id="KW-0479">Metal-binding</keyword>
<keyword evidence="13 17" id="KW-1133">Transmembrane helix</keyword>
<feature type="region of interest" description="Disordered" evidence="16">
    <location>
        <begin position="447"/>
        <end position="499"/>
    </location>
</feature>
<dbReference type="SMART" id="SM00184">
    <property type="entry name" value="RING"/>
    <property type="match status" value="1"/>
</dbReference>
<evidence type="ECO:0000256" key="3">
    <source>
        <dbReference type="ARBA" id="ARBA00004906"/>
    </source>
</evidence>
<keyword evidence="9 15" id="KW-0863">Zinc-finger</keyword>
<dbReference type="SUPFAM" id="SSF57850">
    <property type="entry name" value="RING/U-box"/>
    <property type="match status" value="1"/>
</dbReference>
<evidence type="ECO:0000313" key="20">
    <source>
        <dbReference type="Proteomes" id="UP000473826"/>
    </source>
</evidence>
<dbReference type="InterPro" id="IPR024766">
    <property type="entry name" value="Znf_RING_H2"/>
</dbReference>